<dbReference type="GO" id="GO:0008171">
    <property type="term" value="F:O-methyltransferase activity"/>
    <property type="evidence" value="ECO:0007669"/>
    <property type="project" value="InterPro"/>
</dbReference>
<evidence type="ECO:0000259" key="4">
    <source>
        <dbReference type="Pfam" id="PF00891"/>
    </source>
</evidence>
<gene>
    <name evidence="5" type="ORF">yc1106_09504</name>
</gene>
<evidence type="ECO:0000256" key="3">
    <source>
        <dbReference type="ARBA" id="ARBA00022691"/>
    </source>
</evidence>
<keyword evidence="1 5" id="KW-0489">Methyltransferase</keyword>
<feature type="domain" description="O-methyltransferase C-terminal" evidence="4">
    <location>
        <begin position="39"/>
        <end position="229"/>
    </location>
</feature>
<dbReference type="EMBL" id="CP089281">
    <property type="protein sequence ID" value="USP82230.1"/>
    <property type="molecule type" value="Genomic_DNA"/>
</dbReference>
<dbReference type="InterPro" id="IPR016461">
    <property type="entry name" value="COMT-like"/>
</dbReference>
<evidence type="ECO:0000256" key="2">
    <source>
        <dbReference type="ARBA" id="ARBA00022679"/>
    </source>
</evidence>
<dbReference type="Pfam" id="PF00891">
    <property type="entry name" value="Methyltransf_2"/>
    <property type="match status" value="1"/>
</dbReference>
<dbReference type="InterPro" id="IPR029063">
    <property type="entry name" value="SAM-dependent_MTases_sf"/>
</dbReference>
<keyword evidence="6" id="KW-1185">Reference proteome</keyword>
<evidence type="ECO:0000313" key="5">
    <source>
        <dbReference type="EMBL" id="USP82230.1"/>
    </source>
</evidence>
<protein>
    <submittedName>
        <fullName evidence="5">S-adenosyl-L-methionine-dependent methyltransferase</fullName>
    </submittedName>
</protein>
<sequence length="254" mass="29616">MDANPRHGTEVRRLPEAMRRWPGSQEINNTAHNYIYNDDLSFFEILSMEPGRAKAFMDSMTYFTSNPMFNPKYILEYDWSRHTNETVVDIRGSQGQVALEIAKKHPDIRIIVEDRPEIIELAPKDAPSNVSFLEHDFFRPKPVQGTDVYLLRWIIHDWPEKFAIKILQALKPVLKAGTRIIVMNAIIPEKGVLTPYQERPSRDFEIIMKLAFNARERYESEWKQLVTDALGEDNFRHPEIIRPVGSQLKLLVIE</sequence>
<dbReference type="PROSITE" id="PS51683">
    <property type="entry name" value="SAM_OMT_II"/>
    <property type="match status" value="1"/>
</dbReference>
<evidence type="ECO:0000313" key="6">
    <source>
        <dbReference type="Proteomes" id="UP001056012"/>
    </source>
</evidence>
<name>A0A9Q8ZHD4_CURCL</name>
<dbReference type="Gene3D" id="3.40.50.150">
    <property type="entry name" value="Vaccinia Virus protein VP39"/>
    <property type="match status" value="1"/>
</dbReference>
<reference evidence="5" key="1">
    <citation type="submission" date="2021-12" db="EMBL/GenBank/DDBJ databases">
        <title>Curvularia clavata genome.</title>
        <authorList>
            <person name="Cao Y."/>
        </authorList>
    </citation>
    <scope>NUCLEOTIDE SEQUENCE</scope>
    <source>
        <strain evidence="5">Yc1106</strain>
    </source>
</reference>
<dbReference type="Proteomes" id="UP001056012">
    <property type="component" value="Chromosome 8"/>
</dbReference>
<keyword evidence="2" id="KW-0808">Transferase</keyword>
<keyword evidence="3" id="KW-0949">S-adenosyl-L-methionine</keyword>
<accession>A0A9Q8ZHD4</accession>
<evidence type="ECO:0000256" key="1">
    <source>
        <dbReference type="ARBA" id="ARBA00022603"/>
    </source>
</evidence>
<dbReference type="SUPFAM" id="SSF53335">
    <property type="entry name" value="S-adenosyl-L-methionine-dependent methyltransferases"/>
    <property type="match status" value="1"/>
</dbReference>
<dbReference type="OrthoDB" id="1606438at2759"/>
<dbReference type="AlphaFoldDB" id="A0A9Q8ZHD4"/>
<dbReference type="InterPro" id="IPR001077">
    <property type="entry name" value="COMT_C"/>
</dbReference>
<dbReference type="GO" id="GO:0032259">
    <property type="term" value="P:methylation"/>
    <property type="evidence" value="ECO:0007669"/>
    <property type="project" value="UniProtKB-KW"/>
</dbReference>
<dbReference type="PANTHER" id="PTHR43712:SF12">
    <property type="entry name" value="STERIGMATOCYSTIN 8-O-METHYLTRANSFERASE"/>
    <property type="match status" value="1"/>
</dbReference>
<dbReference type="PANTHER" id="PTHR43712">
    <property type="entry name" value="PUTATIVE (AFU_ORTHOLOGUE AFUA_4G14580)-RELATED"/>
    <property type="match status" value="1"/>
</dbReference>
<dbReference type="VEuPathDB" id="FungiDB:yc1106_09504"/>
<organism evidence="5 6">
    <name type="scientific">Curvularia clavata</name>
    <dbReference type="NCBI Taxonomy" id="95742"/>
    <lineage>
        <taxon>Eukaryota</taxon>
        <taxon>Fungi</taxon>
        <taxon>Dikarya</taxon>
        <taxon>Ascomycota</taxon>
        <taxon>Pezizomycotina</taxon>
        <taxon>Dothideomycetes</taxon>
        <taxon>Pleosporomycetidae</taxon>
        <taxon>Pleosporales</taxon>
        <taxon>Pleosporineae</taxon>
        <taxon>Pleosporaceae</taxon>
        <taxon>Curvularia</taxon>
    </lineage>
</organism>
<proteinExistence type="predicted"/>